<sequence>CGDLILQEKVFLFAIYLFTQDILRSLRRSLIKKQISNQIYFIYKMLISANEMKKNYMQGTYIVIYAAW</sequence>
<dbReference type="PATRIC" id="fig|1705565.3.peg.263"/>
<feature type="non-terminal residue" evidence="1">
    <location>
        <position position="1"/>
    </location>
</feature>
<keyword evidence="2" id="KW-1185">Reference proteome</keyword>
<protein>
    <submittedName>
        <fullName evidence="1">Uncharacterized protein</fullName>
    </submittedName>
</protein>
<dbReference type="EMBL" id="LIUT01000002">
    <property type="protein sequence ID" value="KOR87574.1"/>
    <property type="molecule type" value="Genomic_DNA"/>
</dbReference>
<comment type="caution">
    <text evidence="1">The sequence shown here is derived from an EMBL/GenBank/DDBJ whole genome shotgun (WGS) entry which is preliminary data.</text>
</comment>
<dbReference type="RefSeq" id="WP_207383625.1">
    <property type="nucleotide sequence ID" value="NZ_LIUT01000002.1"/>
</dbReference>
<name>A0A0M1P0D7_9BACL</name>
<evidence type="ECO:0000313" key="1">
    <source>
        <dbReference type="EMBL" id="KOR87574.1"/>
    </source>
</evidence>
<reference evidence="2" key="1">
    <citation type="submission" date="2015-08" db="EMBL/GenBank/DDBJ databases">
        <title>Genome sequencing project for genomic taxonomy and phylogenomics of Bacillus-like bacteria.</title>
        <authorList>
            <person name="Liu B."/>
            <person name="Wang J."/>
            <person name="Zhu Y."/>
            <person name="Liu G."/>
            <person name="Chen Q."/>
            <person name="Chen Z."/>
            <person name="Lan J."/>
            <person name="Che J."/>
            <person name="Ge C."/>
            <person name="Shi H."/>
            <person name="Pan Z."/>
            <person name="Liu X."/>
        </authorList>
    </citation>
    <scope>NUCLEOTIDE SEQUENCE [LARGE SCALE GENOMIC DNA]</scope>
    <source>
        <strain evidence="2">FJAT-22460</strain>
    </source>
</reference>
<dbReference type="AlphaFoldDB" id="A0A0M1P0D7"/>
<accession>A0A0M1P0D7</accession>
<dbReference type="Proteomes" id="UP000036932">
    <property type="component" value="Unassembled WGS sequence"/>
</dbReference>
<proteinExistence type="predicted"/>
<evidence type="ECO:0000313" key="2">
    <source>
        <dbReference type="Proteomes" id="UP000036932"/>
    </source>
</evidence>
<organism evidence="1 2">
    <name type="scientific">Paenibacillus solani</name>
    <dbReference type="NCBI Taxonomy" id="1705565"/>
    <lineage>
        <taxon>Bacteria</taxon>
        <taxon>Bacillati</taxon>
        <taxon>Bacillota</taxon>
        <taxon>Bacilli</taxon>
        <taxon>Bacillales</taxon>
        <taxon>Paenibacillaceae</taxon>
        <taxon>Paenibacillus</taxon>
    </lineage>
</organism>
<gene>
    <name evidence="1" type="ORF">AM231_16815</name>
</gene>